<dbReference type="AlphaFoldDB" id="A0A147BJP3"/>
<name>A0A147BJP3_IXORI</name>
<dbReference type="GO" id="GO:0042575">
    <property type="term" value="C:DNA polymerase complex"/>
    <property type="evidence" value="ECO:0007669"/>
    <property type="project" value="UniProtKB-ARBA"/>
</dbReference>
<dbReference type="InterPro" id="IPR036397">
    <property type="entry name" value="RNaseH_sf"/>
</dbReference>
<dbReference type="PANTHER" id="PTHR36688">
    <property type="entry name" value="ENDO/EXONUCLEASE/PHOSPHATASE DOMAIN-CONTAINING PROTEIN"/>
    <property type="match status" value="1"/>
</dbReference>
<dbReference type="InterPro" id="IPR002156">
    <property type="entry name" value="RNaseH_domain"/>
</dbReference>
<dbReference type="Gene3D" id="3.30.420.10">
    <property type="entry name" value="Ribonuclease H-like superfamily/Ribonuclease H"/>
    <property type="match status" value="1"/>
</dbReference>
<dbReference type="InterPro" id="IPR012337">
    <property type="entry name" value="RNaseH-like_sf"/>
</dbReference>
<feature type="domain" description="Reverse transcriptase" evidence="2">
    <location>
        <begin position="471"/>
        <end position="749"/>
    </location>
</feature>
<dbReference type="PANTHER" id="PTHR36688:SF2">
    <property type="entry name" value="ENDONUCLEASE_EXONUCLEASE_PHOSPHATASE DOMAIN-CONTAINING PROTEIN"/>
    <property type="match status" value="1"/>
</dbReference>
<dbReference type="GO" id="GO:0003676">
    <property type="term" value="F:nucleic acid binding"/>
    <property type="evidence" value="ECO:0007669"/>
    <property type="project" value="InterPro"/>
</dbReference>
<dbReference type="InterPro" id="IPR043502">
    <property type="entry name" value="DNA/RNA_pol_sf"/>
</dbReference>
<dbReference type="GO" id="GO:0071897">
    <property type="term" value="P:DNA biosynthetic process"/>
    <property type="evidence" value="ECO:0007669"/>
    <property type="project" value="UniProtKB-ARBA"/>
</dbReference>
<dbReference type="PROSITE" id="PS50878">
    <property type="entry name" value="RT_POL"/>
    <property type="match status" value="1"/>
</dbReference>
<protein>
    <submittedName>
        <fullName evidence="4">Putative tick transposon</fullName>
    </submittedName>
</protein>
<dbReference type="PROSITE" id="PS50879">
    <property type="entry name" value="RNASE_H_1"/>
    <property type="match status" value="1"/>
</dbReference>
<dbReference type="Pfam" id="PF00078">
    <property type="entry name" value="RVT_1"/>
    <property type="match status" value="1"/>
</dbReference>
<feature type="non-terminal residue" evidence="4">
    <location>
        <position position="1"/>
    </location>
</feature>
<evidence type="ECO:0000256" key="1">
    <source>
        <dbReference type="SAM" id="MobiDB-lite"/>
    </source>
</evidence>
<dbReference type="Gene3D" id="3.60.10.10">
    <property type="entry name" value="Endonuclease/exonuclease/phosphatase"/>
    <property type="match status" value="1"/>
</dbReference>
<dbReference type="GO" id="GO:0004523">
    <property type="term" value="F:RNA-DNA hybrid ribonuclease activity"/>
    <property type="evidence" value="ECO:0007669"/>
    <property type="project" value="InterPro"/>
</dbReference>
<dbReference type="InterPro" id="IPR036691">
    <property type="entry name" value="Endo/exonu/phosph_ase_sf"/>
</dbReference>
<dbReference type="Pfam" id="PF14529">
    <property type="entry name" value="Exo_endo_phos_2"/>
    <property type="match status" value="1"/>
</dbReference>
<reference evidence="4" key="1">
    <citation type="journal article" date="2018" name="PLoS Negl. Trop. Dis.">
        <title>Sialome diversity of ticks revealed by RNAseq of single tick salivary glands.</title>
        <authorList>
            <person name="Perner J."/>
            <person name="Kropackova S."/>
            <person name="Kopacek P."/>
            <person name="Ribeiro J.M."/>
        </authorList>
    </citation>
    <scope>NUCLEOTIDE SEQUENCE</scope>
    <source>
        <strain evidence="4">Siblings of single egg batch collected in Ceske Budejovice</strain>
        <tissue evidence="4">Salivary glands</tissue>
    </source>
</reference>
<dbReference type="InterPro" id="IPR005135">
    <property type="entry name" value="Endo/exonuclease/phosphatase"/>
</dbReference>
<dbReference type="InterPro" id="IPR052560">
    <property type="entry name" value="RdDP_mobile_element"/>
</dbReference>
<dbReference type="SUPFAM" id="SSF53098">
    <property type="entry name" value="Ribonuclease H-like"/>
    <property type="match status" value="1"/>
</dbReference>
<accession>A0A147BJP3</accession>
<evidence type="ECO:0000259" key="3">
    <source>
        <dbReference type="PROSITE" id="PS50879"/>
    </source>
</evidence>
<organism evidence="4">
    <name type="scientific">Ixodes ricinus</name>
    <name type="common">Common tick</name>
    <name type="synonym">Acarus ricinus</name>
    <dbReference type="NCBI Taxonomy" id="34613"/>
    <lineage>
        <taxon>Eukaryota</taxon>
        <taxon>Metazoa</taxon>
        <taxon>Ecdysozoa</taxon>
        <taxon>Arthropoda</taxon>
        <taxon>Chelicerata</taxon>
        <taxon>Arachnida</taxon>
        <taxon>Acari</taxon>
        <taxon>Parasitiformes</taxon>
        <taxon>Ixodida</taxon>
        <taxon>Ixodoidea</taxon>
        <taxon>Ixodidae</taxon>
        <taxon>Ixodinae</taxon>
        <taxon>Ixodes</taxon>
    </lineage>
</organism>
<evidence type="ECO:0000313" key="4">
    <source>
        <dbReference type="EMBL" id="JAR91013.1"/>
    </source>
</evidence>
<dbReference type="SUPFAM" id="SSF56219">
    <property type="entry name" value="DNase I-like"/>
    <property type="match status" value="1"/>
</dbReference>
<dbReference type="SUPFAM" id="SSF56672">
    <property type="entry name" value="DNA/RNA polymerases"/>
    <property type="match status" value="1"/>
</dbReference>
<dbReference type="CDD" id="cd01650">
    <property type="entry name" value="RT_nLTR_like"/>
    <property type="match status" value="1"/>
</dbReference>
<sequence length="1201" mass="138122">VWQWNCRGLRKKKYHLEHHILQAKTKPDIILLQETNGNYKLSGYKNFIQPSITKKCRATRARPNPLPPSAPVMVVTYVANHIPAIQLETEQHNTEKQEHVAVECQLGATKAVIVNTYWTPGGRTAHTTWMKEIKDMHPRKDILIAGDFNSPNVAWGYYHTSPNGRRLETATSQNRLTLLNDTTIPTRAGNSVEADTSPDLTWHAGPSKTEWENTLEDLGSDHYILATTIELLMARKSSPRASTAHITKWDNLRSHLEQTDAPEDPAEWVERVIMTHRKFTKRIAKSEDHPYIDRHLLDLWDKRQKMVRRWKRNKKNNRLKKAIQLITEEAQIYAHELATQTWLQMCDGLNGQLHTPRVWQILRTLLGQGKPRHSLEKLQLRTNKTPEQIAKELQELLYPVQNNLPQPPDYPTTETEDEDTGINSPFSKEELATALHSITRNTTPGKDGITYTIIKNLPENYLDALLDQINQAWTTGIIPPSWKEAIIIPIPKPSKPPDRITNLRPISLTSCLSKLTEKMVLQRLEWHLEEHHVFHHSMTGFRRHVSTQDTMLRIQHDVLIQSSTAQTRVVAGVDIHKAFDNVMHHAVLQKLIDIKPGKRLYNYVRNFLTDRTIEIKIDDYTSPKFPLHAGVPQGSILSPTLFNLALKDLPTLLGTISDLHFGLYADDITLWCHRGSLAEQEATIQQGLNVIHDYVQSIGLSCSPEKSEYVVILDSNTKDAEKTRDLIRLELNGASIPRRQHIRILGFYLSQNGKADHWLKLVTKQINQIIHILGRITRKKRGLREHELRKTIEALITSRVMYAAPYMRLTRTQHKHLETQLRKATRLALGVPRFAPIKKLQETGLFNTLEERISFHHSAQYQRLQTSTQGRNILRSLHFDISNMPDIPPLEPPWDSVPRIEIRPIPKNMHRIENKARRDHRTFHLSHHTTTTYYYTDASYNNETKLGNTAVVGPEFKKAHHHSNAPTSTSLEIQAIAEAIQQHNGTDNITIRTDSQSAIRHFSQNTLPVHIRAVLVKHMYEHPKLHVFLEWIPGHQGIEGNALAHELARDHAPRGPPTPWPQDYDPYDHRKILHKERTRALKELRHNNTSLRSPSRMLNREDATIIRRAQTGTLLTLHHKHHISGAPGTPRCRSCGGYPNNEHQLWACTGVIPARNAIISRLPPAHRPQSWEDWINPPPEYEPTRWPLLVQHVKSTLDEEW</sequence>
<feature type="domain" description="RNase H type-1" evidence="3">
    <location>
        <begin position="928"/>
        <end position="1053"/>
    </location>
</feature>
<dbReference type="Pfam" id="PF00075">
    <property type="entry name" value="RNase_H"/>
    <property type="match status" value="1"/>
</dbReference>
<feature type="region of interest" description="Disordered" evidence="1">
    <location>
        <begin position="401"/>
        <end position="421"/>
    </location>
</feature>
<evidence type="ECO:0000259" key="2">
    <source>
        <dbReference type="PROSITE" id="PS50878"/>
    </source>
</evidence>
<proteinExistence type="predicted"/>
<dbReference type="InterPro" id="IPR000477">
    <property type="entry name" value="RT_dom"/>
</dbReference>
<dbReference type="EMBL" id="GEGO01004391">
    <property type="protein sequence ID" value="JAR91013.1"/>
    <property type="molecule type" value="Transcribed_RNA"/>
</dbReference>